<dbReference type="PANTHER" id="PTHR43364">
    <property type="entry name" value="NADH-SPECIFIC METHYLGLYOXAL REDUCTASE-RELATED"/>
    <property type="match status" value="1"/>
</dbReference>
<organism evidence="2 3">
    <name type="scientific">Pseudoxanthomonas gei</name>
    <dbReference type="NCBI Taxonomy" id="1383030"/>
    <lineage>
        <taxon>Bacteria</taxon>
        <taxon>Pseudomonadati</taxon>
        <taxon>Pseudomonadota</taxon>
        <taxon>Gammaproteobacteria</taxon>
        <taxon>Lysobacterales</taxon>
        <taxon>Lysobacteraceae</taxon>
        <taxon>Pseudoxanthomonas</taxon>
    </lineage>
</organism>
<evidence type="ECO:0000313" key="3">
    <source>
        <dbReference type="Proteomes" id="UP001429354"/>
    </source>
</evidence>
<comment type="caution">
    <text evidence="2">The sequence shown here is derived from an EMBL/GenBank/DDBJ whole genome shotgun (WGS) entry which is preliminary data.</text>
</comment>
<feature type="domain" description="NADP-dependent oxidoreductase" evidence="1">
    <location>
        <begin position="15"/>
        <end position="310"/>
    </location>
</feature>
<dbReference type="SUPFAM" id="SSF51430">
    <property type="entry name" value="NAD(P)-linked oxidoreductase"/>
    <property type="match status" value="1"/>
</dbReference>
<reference evidence="2 3" key="1">
    <citation type="submission" date="2018-07" db="EMBL/GenBank/DDBJ databases">
        <title>Whole genome Sequencing of Pseudoxanthomonas gei KCTC 32298 (T).</title>
        <authorList>
            <person name="Kumar S."/>
            <person name="Bansal K."/>
            <person name="Kaur A."/>
            <person name="Patil P."/>
            <person name="Sharma S."/>
            <person name="Patil P.B."/>
        </authorList>
    </citation>
    <scope>NUCLEOTIDE SEQUENCE [LARGE SCALE GENOMIC DNA]</scope>
    <source>
        <strain evidence="2 3">KCTC 32298</strain>
    </source>
</reference>
<dbReference type="Gene3D" id="3.20.20.100">
    <property type="entry name" value="NADP-dependent oxidoreductase domain"/>
    <property type="match status" value="1"/>
</dbReference>
<dbReference type="InterPro" id="IPR036812">
    <property type="entry name" value="NAD(P)_OxRdtase_dom_sf"/>
</dbReference>
<name>A0ABX0A8B3_9GAMM</name>
<dbReference type="PANTHER" id="PTHR43364:SF1">
    <property type="entry name" value="OXIDOREDUCTASE YDHF"/>
    <property type="match status" value="1"/>
</dbReference>
<accession>A0ABX0A8B3</accession>
<dbReference type="InterPro" id="IPR050523">
    <property type="entry name" value="AKR_Detox_Biosynth"/>
</dbReference>
<dbReference type="EMBL" id="QOVG01000001">
    <property type="protein sequence ID" value="NDK37760.1"/>
    <property type="molecule type" value="Genomic_DNA"/>
</dbReference>
<dbReference type="InterPro" id="IPR023210">
    <property type="entry name" value="NADP_OxRdtase_dom"/>
</dbReference>
<dbReference type="Pfam" id="PF00248">
    <property type="entry name" value="Aldo_ket_red"/>
    <property type="match status" value="1"/>
</dbReference>
<dbReference type="InterPro" id="IPR020471">
    <property type="entry name" value="AKR"/>
</dbReference>
<gene>
    <name evidence="2" type="ORF">DT603_02770</name>
</gene>
<proteinExistence type="predicted"/>
<dbReference type="CDD" id="cd19092">
    <property type="entry name" value="AKR_BsYcsN_EcYdhF-like"/>
    <property type="match status" value="1"/>
</dbReference>
<dbReference type="RefSeq" id="WP_162348289.1">
    <property type="nucleotide sequence ID" value="NZ_QOVG01000001.1"/>
</dbReference>
<evidence type="ECO:0000259" key="1">
    <source>
        <dbReference type="Pfam" id="PF00248"/>
    </source>
</evidence>
<protein>
    <submittedName>
        <fullName evidence="2">Aldo/keto reductase</fullName>
    </submittedName>
</protein>
<dbReference type="PRINTS" id="PR00069">
    <property type="entry name" value="ALDKETRDTASE"/>
</dbReference>
<sequence length="320" mass="34761">MKRYLLPHSELPVSRIGYGCMQLSRAWDATEITAAEISSTHRLVDTALEQGINLFDHADIYACGKSELLFGEALRQRPGLRTSIVLQSKCGIRFAGDPEAGSPARYDFSRGHLVRSVEGILKRLDTDYLDLLLLHRPDPLMEPAEVAHAFDHLHASGKVLHFGVSNHGATQISLLQEHLEQPLVVNQVELSLLHHQLVSDGILFNQAGDTGAGRTLDYCREYGILVQAWSPLAGGRLFAEKLAAELAPAAGLVTQLAAAKEVSPEAILLAWLLRHPAGIQPIVGTSSPERLIASCQADAIELSREEWYALLAAARGAPAP</sequence>
<keyword evidence="3" id="KW-1185">Reference proteome</keyword>
<dbReference type="Proteomes" id="UP001429354">
    <property type="component" value="Unassembled WGS sequence"/>
</dbReference>
<evidence type="ECO:0000313" key="2">
    <source>
        <dbReference type="EMBL" id="NDK37760.1"/>
    </source>
</evidence>